<dbReference type="Pfam" id="PF01078">
    <property type="entry name" value="Mg_chelatase"/>
    <property type="match status" value="1"/>
</dbReference>
<dbReference type="InterPro" id="IPR001208">
    <property type="entry name" value="MCM_dom"/>
</dbReference>
<dbReference type="PANTHER" id="PTHR32039">
    <property type="entry name" value="MAGNESIUM-CHELATASE SUBUNIT CHLI"/>
    <property type="match status" value="1"/>
</dbReference>
<dbReference type="SUPFAM" id="SSF54211">
    <property type="entry name" value="Ribosomal protein S5 domain 2-like"/>
    <property type="match status" value="1"/>
</dbReference>
<dbReference type="Pfam" id="PF13335">
    <property type="entry name" value="Mg_chelatase_C"/>
    <property type="match status" value="1"/>
</dbReference>
<dbReference type="InterPro" id="IPR003593">
    <property type="entry name" value="AAA+_ATPase"/>
</dbReference>
<name>A0A519BQK4_9DELT</name>
<dbReference type="InterPro" id="IPR045006">
    <property type="entry name" value="CHLI-like"/>
</dbReference>
<evidence type="ECO:0000256" key="2">
    <source>
        <dbReference type="ARBA" id="ARBA00022840"/>
    </source>
</evidence>
<evidence type="ECO:0000313" key="4">
    <source>
        <dbReference type="EMBL" id="RZD19557.1"/>
    </source>
</evidence>
<dbReference type="Gene3D" id="3.40.50.300">
    <property type="entry name" value="P-loop containing nucleotide triphosphate hydrolases"/>
    <property type="match status" value="1"/>
</dbReference>
<evidence type="ECO:0000256" key="1">
    <source>
        <dbReference type="ARBA" id="ARBA00022741"/>
    </source>
</evidence>
<dbReference type="InterPro" id="IPR025158">
    <property type="entry name" value="Mg_chelat-rel_C"/>
</dbReference>
<reference evidence="4 5" key="1">
    <citation type="journal article" date="2019" name="ISME J.">
        <title>Insights into ecological role of a new deltaproteobacterial order Candidatus Acidulodesulfobacterales by metagenomics and metatranscriptomics.</title>
        <authorList>
            <person name="Tan S."/>
            <person name="Liu J."/>
            <person name="Fang Y."/>
            <person name="Hedlund B.P."/>
            <person name="Lian Z.H."/>
            <person name="Huang L.Y."/>
            <person name="Li J.T."/>
            <person name="Huang L.N."/>
            <person name="Li W.J."/>
            <person name="Jiang H.C."/>
            <person name="Dong H.L."/>
            <person name="Shu W.S."/>
        </authorList>
    </citation>
    <scope>NUCLEOTIDE SEQUENCE [LARGE SCALE GENOMIC DNA]</scope>
    <source>
        <strain evidence="4">AP1</strain>
    </source>
</reference>
<dbReference type="InterPro" id="IPR000523">
    <property type="entry name" value="Mg_chelatse_chII-like_cat_dom"/>
</dbReference>
<dbReference type="AlphaFoldDB" id="A0A519BQK4"/>
<dbReference type="Proteomes" id="UP000319296">
    <property type="component" value="Unassembled WGS sequence"/>
</dbReference>
<protein>
    <submittedName>
        <fullName evidence="4">ATP-binding protein</fullName>
    </submittedName>
</protein>
<keyword evidence="1" id="KW-0547">Nucleotide-binding</keyword>
<proteinExistence type="predicted"/>
<dbReference type="EMBL" id="SGBB01000001">
    <property type="protein sequence ID" value="RZD19557.1"/>
    <property type="molecule type" value="Genomic_DNA"/>
</dbReference>
<dbReference type="Pfam" id="PF13541">
    <property type="entry name" value="ChlI"/>
    <property type="match status" value="1"/>
</dbReference>
<organism evidence="4 5">
    <name type="scientific">Candidatus Acididesulfobacter diazotrophicus</name>
    <dbReference type="NCBI Taxonomy" id="2597226"/>
    <lineage>
        <taxon>Bacteria</taxon>
        <taxon>Deltaproteobacteria</taxon>
        <taxon>Candidatus Acidulodesulfobacterales</taxon>
        <taxon>Candidatus Acididesulfobacter</taxon>
    </lineage>
</organism>
<dbReference type="SMART" id="SM00382">
    <property type="entry name" value="AAA"/>
    <property type="match status" value="1"/>
</dbReference>
<dbReference type="PRINTS" id="PR01657">
    <property type="entry name" value="MCMFAMILY"/>
</dbReference>
<dbReference type="InterPro" id="IPR014721">
    <property type="entry name" value="Ribsml_uS5_D2-typ_fold_subgr"/>
</dbReference>
<accession>A0A519BQK4</accession>
<dbReference type="GO" id="GO:0003677">
    <property type="term" value="F:DNA binding"/>
    <property type="evidence" value="ECO:0007669"/>
    <property type="project" value="InterPro"/>
</dbReference>
<evidence type="ECO:0000313" key="5">
    <source>
        <dbReference type="Proteomes" id="UP000319296"/>
    </source>
</evidence>
<comment type="caution">
    <text evidence="4">The sequence shown here is derived from an EMBL/GenBank/DDBJ whole genome shotgun (WGS) entry which is preliminary data.</text>
</comment>
<dbReference type="GO" id="GO:0005524">
    <property type="term" value="F:ATP binding"/>
    <property type="evidence" value="ECO:0007669"/>
    <property type="project" value="UniProtKB-KW"/>
</dbReference>
<evidence type="ECO:0000259" key="3">
    <source>
        <dbReference type="PROSITE" id="PS50051"/>
    </source>
</evidence>
<dbReference type="Gene3D" id="3.30.230.10">
    <property type="match status" value="1"/>
</dbReference>
<dbReference type="InterPro" id="IPR020568">
    <property type="entry name" value="Ribosomal_Su5_D2-typ_SF"/>
</dbReference>
<keyword evidence="2 4" id="KW-0067">ATP-binding</keyword>
<dbReference type="PROSITE" id="PS50051">
    <property type="entry name" value="MCM_2"/>
    <property type="match status" value="1"/>
</dbReference>
<dbReference type="PANTHER" id="PTHR32039:SF7">
    <property type="entry name" value="COMPETENCE PROTEIN COMM"/>
    <property type="match status" value="1"/>
</dbReference>
<dbReference type="SUPFAM" id="SSF52540">
    <property type="entry name" value="P-loop containing nucleoside triphosphate hydrolases"/>
    <property type="match status" value="1"/>
</dbReference>
<feature type="domain" description="MCM C-terminal AAA(+) ATPase" evidence="3">
    <location>
        <begin position="346"/>
        <end position="448"/>
    </location>
</feature>
<dbReference type="InterPro" id="IPR027417">
    <property type="entry name" value="P-loop_NTPase"/>
</dbReference>
<sequence>MITKLHSATFLGINAIIVDVEVFIANGIPGIMIVGLPDASTKESKDRVKAAIKNSSFEYPARKITINLAPADIKKSGPIFDLSLAIGILISAKLLIPKINLDDYIIAGELSLNGNINKIDGVIALSLLAKRLNKKIIIPYENLNEAKYLGIEYYCFNTLTEVCNFISVINKKQNLTINSNNDNNSGNILLSNEEQDSETISRQDLFYIENNSNSSNSNSNELIDNYKIINNSSNEIFNTNNYYPDFSDIKGHITVKRAMEIAVAGHHNILMIGSPGSGKTMIAQSAAGILPLLSLEEAIEITNIYSFSHKKINVKNGLITSRPFMQVHYSATIPALLGGGANPVPGDVSLAHNGVLFIDEFSEMNKKTLDSLRQPMEDKIINISRNRFLVSFPCDFMLIAAMNPCSCGYLGDQSHECRCSGADIYKFYNKLSGPILDRFDIFVEVYSESLNIISNNIPEESSYEVQRRINKATDIQNERFKNMGKKFNVSIKSSEIKKFINISEETFNFYKSAAESLKLSSRGYFRILKVARTISDIDGKDEVDEASILEALNYRNTKFLGV</sequence>
<gene>
    <name evidence="4" type="ORF">EVG15_01360</name>
</gene>